<dbReference type="InterPro" id="IPR013525">
    <property type="entry name" value="ABC2_TM"/>
</dbReference>
<name>A0AAE3K437_9EURY</name>
<evidence type="ECO:0000259" key="6">
    <source>
        <dbReference type="Pfam" id="PF12698"/>
    </source>
</evidence>
<evidence type="ECO:0000256" key="5">
    <source>
        <dbReference type="SAM" id="Phobius"/>
    </source>
</evidence>
<dbReference type="Proteomes" id="UP001202674">
    <property type="component" value="Unassembled WGS sequence"/>
</dbReference>
<feature type="transmembrane region" description="Helical" evidence="5">
    <location>
        <begin position="290"/>
        <end position="311"/>
    </location>
</feature>
<keyword evidence="3 5" id="KW-1133">Transmembrane helix</keyword>
<dbReference type="GO" id="GO:0140359">
    <property type="term" value="F:ABC-type transporter activity"/>
    <property type="evidence" value="ECO:0007669"/>
    <property type="project" value="InterPro"/>
</dbReference>
<dbReference type="RefSeq" id="WP_250595342.1">
    <property type="nucleotide sequence ID" value="NZ_JAKRVY010000002.1"/>
</dbReference>
<dbReference type="PANTHER" id="PTHR43471">
    <property type="entry name" value="ABC TRANSPORTER PERMEASE"/>
    <property type="match status" value="1"/>
</dbReference>
<organism evidence="7 8">
    <name type="scientific">Natranaeroarchaeum aerophilus</name>
    <dbReference type="NCBI Taxonomy" id="2917711"/>
    <lineage>
        <taxon>Archaea</taxon>
        <taxon>Methanobacteriati</taxon>
        <taxon>Methanobacteriota</taxon>
        <taxon>Stenosarchaea group</taxon>
        <taxon>Halobacteria</taxon>
        <taxon>Halobacteriales</taxon>
        <taxon>Natronoarchaeaceae</taxon>
        <taxon>Natranaeroarchaeum</taxon>
    </lineage>
</organism>
<feature type="transmembrane region" description="Helical" evidence="5">
    <location>
        <begin position="198"/>
        <end position="220"/>
    </location>
</feature>
<feature type="transmembrane region" description="Helical" evidence="5">
    <location>
        <begin position="20"/>
        <end position="44"/>
    </location>
</feature>
<evidence type="ECO:0000256" key="4">
    <source>
        <dbReference type="ARBA" id="ARBA00023136"/>
    </source>
</evidence>
<comment type="caution">
    <text evidence="7">The sequence shown here is derived from an EMBL/GenBank/DDBJ whole genome shotgun (WGS) entry which is preliminary data.</text>
</comment>
<keyword evidence="2 5" id="KW-0812">Transmembrane</keyword>
<dbReference type="EMBL" id="JAKRVY010000002">
    <property type="protein sequence ID" value="MCL9813132.1"/>
    <property type="molecule type" value="Genomic_DNA"/>
</dbReference>
<gene>
    <name evidence="7" type="ORF">AArcSt11_05630</name>
</gene>
<dbReference type="Pfam" id="PF12698">
    <property type="entry name" value="ABC2_membrane_3"/>
    <property type="match status" value="1"/>
</dbReference>
<feature type="transmembrane region" description="Helical" evidence="5">
    <location>
        <begin position="111"/>
        <end position="139"/>
    </location>
</feature>
<feature type="domain" description="ABC-2 type transporter transmembrane" evidence="6">
    <location>
        <begin position="50"/>
        <end position="296"/>
    </location>
</feature>
<proteinExistence type="predicted"/>
<keyword evidence="4 5" id="KW-0472">Membrane</keyword>
<protein>
    <submittedName>
        <fullName evidence="7">ABC transporter permease subunit</fullName>
    </submittedName>
</protein>
<dbReference type="AlphaFoldDB" id="A0AAE3K437"/>
<evidence type="ECO:0000313" key="7">
    <source>
        <dbReference type="EMBL" id="MCL9813132.1"/>
    </source>
</evidence>
<dbReference type="GO" id="GO:0005886">
    <property type="term" value="C:plasma membrane"/>
    <property type="evidence" value="ECO:0007669"/>
    <property type="project" value="UniProtKB-SubCell"/>
</dbReference>
<accession>A0AAE3K437</accession>
<keyword evidence="8" id="KW-1185">Reference proteome</keyword>
<evidence type="ECO:0000256" key="1">
    <source>
        <dbReference type="ARBA" id="ARBA00004141"/>
    </source>
</evidence>
<evidence type="ECO:0000256" key="2">
    <source>
        <dbReference type="ARBA" id="ARBA00022692"/>
    </source>
</evidence>
<comment type="subcellular location">
    <subcellularLocation>
        <location evidence="1">Membrane</location>
        <topology evidence="1">Multi-pass membrane protein</topology>
    </subcellularLocation>
</comment>
<sequence>MIAGGVVVMRKSLDDFSNPLYLLGFLVVYAGVGAFLAIGVTQAAPDELATMPLHVQEQELAAAFSQLAFLWGVGIPMMVLVSVLAANGIAKESQTGTLRILLSKPIRRWEVLGGKFAAIFLFTVLTMLAGILLSAVLVFHFLGADLAAVSPMALGGGVWALVPGILVYALFVGFVTGAVGTALAVLTGSRMGTVLATLLIPVVFFAFIPVRLLAGATIYVDYRLYFVDLNYHFGNAFVFLLEALGVEFSPTTQSALGSATGVYDTAGTGVDPLVGGMEASVPLAGHVPPLVSLLGLLVGAGALLAAAVVYFERADIQ</sequence>
<reference evidence="7 8" key="1">
    <citation type="journal article" date="2022" name="Syst. Appl. Microbiol.">
        <title>Natronocalculus amylovorans gen. nov., sp. nov., and Natranaeroarchaeum aerophilus sp. nov., dominant culturable amylolytic natronoarchaea from hypersaline soda lakes in southwestern Siberia.</title>
        <authorList>
            <person name="Sorokin D.Y."/>
            <person name="Elcheninov A.G."/>
            <person name="Khizhniak T.V."/>
            <person name="Koenen M."/>
            <person name="Bale N.J."/>
            <person name="Damste J.S.S."/>
            <person name="Kublanov I.V."/>
        </authorList>
    </citation>
    <scope>NUCLEOTIDE SEQUENCE [LARGE SCALE GENOMIC DNA]</scope>
    <source>
        <strain evidence="7 8">AArc-St1-1</strain>
    </source>
</reference>
<feature type="transmembrane region" description="Helical" evidence="5">
    <location>
        <begin position="64"/>
        <end position="90"/>
    </location>
</feature>
<evidence type="ECO:0000313" key="8">
    <source>
        <dbReference type="Proteomes" id="UP001202674"/>
    </source>
</evidence>
<evidence type="ECO:0000256" key="3">
    <source>
        <dbReference type="ARBA" id="ARBA00022989"/>
    </source>
</evidence>
<feature type="transmembrane region" description="Helical" evidence="5">
    <location>
        <begin position="159"/>
        <end position="186"/>
    </location>
</feature>